<dbReference type="InterPro" id="IPR005373">
    <property type="entry name" value="PHAF1"/>
</dbReference>
<proteinExistence type="predicted"/>
<dbReference type="EMBL" id="AGBW02007815">
    <property type="protein sequence ID" value="OWR54519.1"/>
    <property type="molecule type" value="Genomic_DNA"/>
</dbReference>
<accession>A0A212FLE8</accession>
<sequence>MLDLEIVPERSLGCDAWEFVLGMHFSQAVSIIQSQVGTIRGVQVLYSDQRTDTGIEIWIV</sequence>
<dbReference type="InParanoid" id="A0A212FLE8"/>
<dbReference type="Proteomes" id="UP000007151">
    <property type="component" value="Unassembled WGS sequence"/>
</dbReference>
<evidence type="ECO:0000313" key="2">
    <source>
        <dbReference type="Proteomes" id="UP000007151"/>
    </source>
</evidence>
<dbReference type="AlphaFoldDB" id="A0A212FLE8"/>
<keyword evidence="2" id="KW-1185">Reference proteome</keyword>
<evidence type="ECO:0000313" key="1">
    <source>
        <dbReference type="EMBL" id="OWR54519.1"/>
    </source>
</evidence>
<gene>
    <name evidence="1" type="ORF">KGM_203518</name>
</gene>
<reference evidence="1 2" key="1">
    <citation type="journal article" date="2011" name="Cell">
        <title>The monarch butterfly genome yields insights into long-distance migration.</title>
        <authorList>
            <person name="Zhan S."/>
            <person name="Merlin C."/>
            <person name="Boore J.L."/>
            <person name="Reppert S.M."/>
        </authorList>
    </citation>
    <scope>NUCLEOTIDE SEQUENCE [LARGE SCALE GENOMIC DNA]</scope>
    <source>
        <strain evidence="1">F-2</strain>
    </source>
</reference>
<protein>
    <submittedName>
        <fullName evidence="1">Uncharacterized protein</fullName>
    </submittedName>
</protein>
<dbReference type="KEGG" id="dpl:KGM_203518"/>
<organism evidence="1 2">
    <name type="scientific">Danaus plexippus plexippus</name>
    <dbReference type="NCBI Taxonomy" id="278856"/>
    <lineage>
        <taxon>Eukaryota</taxon>
        <taxon>Metazoa</taxon>
        <taxon>Ecdysozoa</taxon>
        <taxon>Arthropoda</taxon>
        <taxon>Hexapoda</taxon>
        <taxon>Insecta</taxon>
        <taxon>Pterygota</taxon>
        <taxon>Neoptera</taxon>
        <taxon>Endopterygota</taxon>
        <taxon>Lepidoptera</taxon>
        <taxon>Glossata</taxon>
        <taxon>Ditrysia</taxon>
        <taxon>Papilionoidea</taxon>
        <taxon>Nymphalidae</taxon>
        <taxon>Danainae</taxon>
        <taxon>Danaini</taxon>
        <taxon>Danaina</taxon>
        <taxon>Danaus</taxon>
        <taxon>Danaus</taxon>
    </lineage>
</organism>
<name>A0A212FLE8_DANPL</name>
<comment type="caution">
    <text evidence="1">The sequence shown here is derived from an EMBL/GenBank/DDBJ whole genome shotgun (WGS) entry which is preliminary data.</text>
</comment>
<dbReference type="Pfam" id="PF03676">
    <property type="entry name" value="PHAF1"/>
    <property type="match status" value="1"/>
</dbReference>